<dbReference type="AlphaFoldDB" id="A0A0C9WF53"/>
<accession>A0A0C9WF53</accession>
<evidence type="ECO:0000256" key="1">
    <source>
        <dbReference type="SAM" id="MobiDB-lite"/>
    </source>
</evidence>
<feature type="region of interest" description="Disordered" evidence="1">
    <location>
        <begin position="72"/>
        <end position="110"/>
    </location>
</feature>
<keyword evidence="3" id="KW-1185">Reference proteome</keyword>
<proteinExistence type="predicted"/>
<sequence>MNPSDPYMGFGEIDVDSRDEQYDALGPQSAAQGGLDNLDESETRHEGADTSVGIGLVHDALAAAKLARMSRAQVQTADPDDGLSADDTESEGSLESDDFSDDFDWESEWNPEDDFLGESVEQELQEMGDSLTESDKQTLRAFAFKHKTRLTREGFEMLPFAFPEANVQSLSTTISRIAFLSGISPTYYDCCENSCCCFVGPNEDLDACPHCNTSRWSSSGKPTK</sequence>
<evidence type="ECO:0000313" key="3">
    <source>
        <dbReference type="Proteomes" id="UP000053820"/>
    </source>
</evidence>
<evidence type="ECO:0000313" key="2">
    <source>
        <dbReference type="EMBL" id="KIJ63922.1"/>
    </source>
</evidence>
<dbReference type="HOGENOM" id="CLU_1235171_0_0_1"/>
<protein>
    <submittedName>
        <fullName evidence="2">Uncharacterized protein</fullName>
    </submittedName>
</protein>
<reference evidence="2 3" key="1">
    <citation type="submission" date="2014-04" db="EMBL/GenBank/DDBJ databases">
        <title>Evolutionary Origins and Diversification of the Mycorrhizal Mutualists.</title>
        <authorList>
            <consortium name="DOE Joint Genome Institute"/>
            <consortium name="Mycorrhizal Genomics Consortium"/>
            <person name="Kohler A."/>
            <person name="Kuo A."/>
            <person name="Nagy L.G."/>
            <person name="Floudas D."/>
            <person name="Copeland A."/>
            <person name="Barry K.W."/>
            <person name="Cichocki N."/>
            <person name="Veneault-Fourrey C."/>
            <person name="LaButti K."/>
            <person name="Lindquist E.A."/>
            <person name="Lipzen A."/>
            <person name="Lundell T."/>
            <person name="Morin E."/>
            <person name="Murat C."/>
            <person name="Riley R."/>
            <person name="Ohm R."/>
            <person name="Sun H."/>
            <person name="Tunlid A."/>
            <person name="Henrissat B."/>
            <person name="Grigoriev I.V."/>
            <person name="Hibbett D.S."/>
            <person name="Martin F."/>
        </authorList>
    </citation>
    <scope>NUCLEOTIDE SEQUENCE [LARGE SCALE GENOMIC DNA]</scope>
    <source>
        <strain evidence="2 3">MD-312</strain>
    </source>
</reference>
<name>A0A0C9WF53_9AGAM</name>
<dbReference type="EMBL" id="KN839849">
    <property type="protein sequence ID" value="KIJ63922.1"/>
    <property type="molecule type" value="Genomic_DNA"/>
</dbReference>
<feature type="region of interest" description="Disordered" evidence="1">
    <location>
        <begin position="1"/>
        <end position="53"/>
    </location>
</feature>
<dbReference type="OrthoDB" id="3257409at2759"/>
<dbReference type="Proteomes" id="UP000053820">
    <property type="component" value="Unassembled WGS sequence"/>
</dbReference>
<feature type="compositionally biased region" description="Acidic residues" evidence="1">
    <location>
        <begin position="78"/>
        <end position="110"/>
    </location>
</feature>
<gene>
    <name evidence="2" type="ORF">HYDPIDRAFT_29267</name>
</gene>
<organism evidence="2 3">
    <name type="scientific">Hydnomerulius pinastri MD-312</name>
    <dbReference type="NCBI Taxonomy" id="994086"/>
    <lineage>
        <taxon>Eukaryota</taxon>
        <taxon>Fungi</taxon>
        <taxon>Dikarya</taxon>
        <taxon>Basidiomycota</taxon>
        <taxon>Agaricomycotina</taxon>
        <taxon>Agaricomycetes</taxon>
        <taxon>Agaricomycetidae</taxon>
        <taxon>Boletales</taxon>
        <taxon>Boletales incertae sedis</taxon>
        <taxon>Leucogyrophana</taxon>
    </lineage>
</organism>